<comment type="caution">
    <text evidence="1">The sequence shown here is derived from an EMBL/GenBank/DDBJ whole genome shotgun (WGS) entry which is preliminary data.</text>
</comment>
<dbReference type="AlphaFoldDB" id="A0AAN6Q9M5"/>
<evidence type="ECO:0000313" key="1">
    <source>
        <dbReference type="EMBL" id="KAK4103237.1"/>
    </source>
</evidence>
<reference evidence="1" key="1">
    <citation type="journal article" date="2023" name="Mol. Phylogenet. Evol.">
        <title>Genome-scale phylogeny and comparative genomics of the fungal order Sordariales.</title>
        <authorList>
            <person name="Hensen N."/>
            <person name="Bonometti L."/>
            <person name="Westerberg I."/>
            <person name="Brannstrom I.O."/>
            <person name="Guillou S."/>
            <person name="Cros-Aarteil S."/>
            <person name="Calhoun S."/>
            <person name="Haridas S."/>
            <person name="Kuo A."/>
            <person name="Mondo S."/>
            <person name="Pangilinan J."/>
            <person name="Riley R."/>
            <person name="LaButti K."/>
            <person name="Andreopoulos B."/>
            <person name="Lipzen A."/>
            <person name="Chen C."/>
            <person name="Yan M."/>
            <person name="Daum C."/>
            <person name="Ng V."/>
            <person name="Clum A."/>
            <person name="Steindorff A."/>
            <person name="Ohm R.A."/>
            <person name="Martin F."/>
            <person name="Silar P."/>
            <person name="Natvig D.O."/>
            <person name="Lalanne C."/>
            <person name="Gautier V."/>
            <person name="Ament-Velasquez S.L."/>
            <person name="Kruys A."/>
            <person name="Hutchinson M.I."/>
            <person name="Powell A.J."/>
            <person name="Barry K."/>
            <person name="Miller A.N."/>
            <person name="Grigoriev I.V."/>
            <person name="Debuchy R."/>
            <person name="Gladieux P."/>
            <person name="Hiltunen Thoren M."/>
            <person name="Johannesson H."/>
        </authorList>
    </citation>
    <scope>NUCLEOTIDE SEQUENCE</scope>
    <source>
        <strain evidence="1">CBS 757.83</strain>
    </source>
</reference>
<dbReference type="EMBL" id="MU863629">
    <property type="protein sequence ID" value="KAK4103237.1"/>
    <property type="molecule type" value="Genomic_DNA"/>
</dbReference>
<gene>
    <name evidence="1" type="ORF">N658DRAFT_494570</name>
</gene>
<accession>A0AAN6Q9M5</accession>
<dbReference type="Proteomes" id="UP001305647">
    <property type="component" value="Unassembled WGS sequence"/>
</dbReference>
<name>A0AAN6Q9M5_9PEZI</name>
<protein>
    <submittedName>
        <fullName evidence="1">Uncharacterized protein</fullName>
    </submittedName>
</protein>
<evidence type="ECO:0000313" key="2">
    <source>
        <dbReference type="Proteomes" id="UP001305647"/>
    </source>
</evidence>
<keyword evidence="2" id="KW-1185">Reference proteome</keyword>
<proteinExistence type="predicted"/>
<sequence length="51" mass="5734">MGHHSIDDELSLCCSKNHSRHFPDPENYGAKPVVTPELPFLTTCQIQQQPS</sequence>
<reference evidence="1" key="2">
    <citation type="submission" date="2023-05" db="EMBL/GenBank/DDBJ databases">
        <authorList>
            <consortium name="Lawrence Berkeley National Laboratory"/>
            <person name="Steindorff A."/>
            <person name="Hensen N."/>
            <person name="Bonometti L."/>
            <person name="Westerberg I."/>
            <person name="Brannstrom I.O."/>
            <person name="Guillou S."/>
            <person name="Cros-Aarteil S."/>
            <person name="Calhoun S."/>
            <person name="Haridas S."/>
            <person name="Kuo A."/>
            <person name="Mondo S."/>
            <person name="Pangilinan J."/>
            <person name="Riley R."/>
            <person name="Labutti K."/>
            <person name="Andreopoulos B."/>
            <person name="Lipzen A."/>
            <person name="Chen C."/>
            <person name="Yanf M."/>
            <person name="Daum C."/>
            <person name="Ng V."/>
            <person name="Clum A."/>
            <person name="Ohm R."/>
            <person name="Martin F."/>
            <person name="Silar P."/>
            <person name="Natvig D."/>
            <person name="Lalanne C."/>
            <person name="Gautier V."/>
            <person name="Ament-Velasquez S.L."/>
            <person name="Kruys A."/>
            <person name="Hutchinson M.I."/>
            <person name="Powell A.J."/>
            <person name="Barry K."/>
            <person name="Miller A.N."/>
            <person name="Grigoriev I.V."/>
            <person name="Debuchy R."/>
            <person name="Gladieux P."/>
            <person name="Thoren M.H."/>
            <person name="Johannesson H."/>
        </authorList>
    </citation>
    <scope>NUCLEOTIDE SEQUENCE</scope>
    <source>
        <strain evidence="1">CBS 757.83</strain>
    </source>
</reference>
<organism evidence="1 2">
    <name type="scientific">Parathielavia hyrcaniae</name>
    <dbReference type="NCBI Taxonomy" id="113614"/>
    <lineage>
        <taxon>Eukaryota</taxon>
        <taxon>Fungi</taxon>
        <taxon>Dikarya</taxon>
        <taxon>Ascomycota</taxon>
        <taxon>Pezizomycotina</taxon>
        <taxon>Sordariomycetes</taxon>
        <taxon>Sordariomycetidae</taxon>
        <taxon>Sordariales</taxon>
        <taxon>Chaetomiaceae</taxon>
        <taxon>Parathielavia</taxon>
    </lineage>
</organism>